<dbReference type="GO" id="GO:0006032">
    <property type="term" value="P:chitin catabolic process"/>
    <property type="evidence" value="ECO:0007669"/>
    <property type="project" value="InterPro"/>
</dbReference>
<sequence>MASNCEMPSDPNKLAASPLEQWFKKEMFEDLFPFANLGWGPHPCSPYSYEAFVIAARYFPKFGTSSPNTDLFPFANLGWGPHPCSPYSYEAFVIAARYFPKFGTSSPNTVYNETENTRRDLAAFFSHAVQETGENNAALYESVYSQENNMNCVNTDIFLHKGGFYNWFEGGPISSFLDKTSPGYSPSDGDKCNAAGRYCVESAEINHFYPCSKNQKDGYFTGCYFGRGAIQNSFKLSYNYNYGQFMDFLRSKNISVDLLNEPNLIMTKTDPPLALLASLWFYLTPQPPKPAMHDIVMGTWNSGEKNAAAGYTGPIFGPTSLIINNECNGEDKEDPGGPGESRRIKAFKWFCEYFNVPAGDDRLLSCKEMPVKLDSIRYNYSYQPDWNTTWKEERCNCAPAGYGGLIPYFDPAYYPKEFVEMNEANRLKCVASIYANPSMYSLSNTTSICLNF</sequence>
<dbReference type="Gene3D" id="1.10.530.10">
    <property type="match status" value="2"/>
</dbReference>
<dbReference type="InterPro" id="IPR023346">
    <property type="entry name" value="Lysozyme-like_dom_sf"/>
</dbReference>
<dbReference type="Pfam" id="PF00182">
    <property type="entry name" value="Glyco_hydro_19"/>
    <property type="match status" value="1"/>
</dbReference>
<dbReference type="Proteomes" id="UP000053766">
    <property type="component" value="Unassembled WGS sequence"/>
</dbReference>
<dbReference type="InterPro" id="IPR000726">
    <property type="entry name" value="Glyco_hydro_19_cat"/>
</dbReference>
<name>A0A0D8Y1N0_DICVI</name>
<dbReference type="PANTHER" id="PTHR47836:SF2">
    <property type="entry name" value="GLYCOSIDE HYDROLASE FAMILY 19 CATALYTIC DOMAIN-CONTAINING PROTEIN"/>
    <property type="match status" value="1"/>
</dbReference>
<reference evidence="2 3" key="1">
    <citation type="submission" date="2013-11" db="EMBL/GenBank/DDBJ databases">
        <title>Draft genome of the bovine lungworm Dictyocaulus viviparus.</title>
        <authorList>
            <person name="Mitreva M."/>
        </authorList>
    </citation>
    <scope>NUCLEOTIDE SEQUENCE [LARGE SCALE GENOMIC DNA]</scope>
    <source>
        <strain evidence="2 3">HannoverDv2000</strain>
    </source>
</reference>
<dbReference type="OrthoDB" id="5985073at2759"/>
<evidence type="ECO:0000259" key="1">
    <source>
        <dbReference type="Pfam" id="PF00182"/>
    </source>
</evidence>
<keyword evidence="3" id="KW-1185">Reference proteome</keyword>
<feature type="domain" description="Glycoside hydrolase family 19 catalytic" evidence="1">
    <location>
        <begin position="192"/>
        <end position="361"/>
    </location>
</feature>
<dbReference type="GO" id="GO:0004568">
    <property type="term" value="F:chitinase activity"/>
    <property type="evidence" value="ECO:0007669"/>
    <property type="project" value="InterPro"/>
</dbReference>
<evidence type="ECO:0000313" key="3">
    <source>
        <dbReference type="Proteomes" id="UP000053766"/>
    </source>
</evidence>
<dbReference type="Gene3D" id="3.30.20.10">
    <property type="entry name" value="Endochitinase, domain 2"/>
    <property type="match status" value="1"/>
</dbReference>
<dbReference type="EMBL" id="KN716219">
    <property type="protein sequence ID" value="KJH49954.1"/>
    <property type="molecule type" value="Genomic_DNA"/>
</dbReference>
<organism evidence="2 3">
    <name type="scientific">Dictyocaulus viviparus</name>
    <name type="common">Bovine lungworm</name>
    <dbReference type="NCBI Taxonomy" id="29172"/>
    <lineage>
        <taxon>Eukaryota</taxon>
        <taxon>Metazoa</taxon>
        <taxon>Ecdysozoa</taxon>
        <taxon>Nematoda</taxon>
        <taxon>Chromadorea</taxon>
        <taxon>Rhabditida</taxon>
        <taxon>Rhabditina</taxon>
        <taxon>Rhabditomorpha</taxon>
        <taxon>Strongyloidea</taxon>
        <taxon>Metastrongylidae</taxon>
        <taxon>Dictyocaulus</taxon>
    </lineage>
</organism>
<protein>
    <submittedName>
        <fullName evidence="2">Chitinase class I</fullName>
    </submittedName>
</protein>
<evidence type="ECO:0000313" key="2">
    <source>
        <dbReference type="EMBL" id="KJH49954.1"/>
    </source>
</evidence>
<dbReference type="GO" id="GO:0016998">
    <property type="term" value="P:cell wall macromolecule catabolic process"/>
    <property type="evidence" value="ECO:0007669"/>
    <property type="project" value="InterPro"/>
</dbReference>
<reference evidence="3" key="2">
    <citation type="journal article" date="2016" name="Sci. Rep.">
        <title>Dictyocaulus viviparus genome, variome and transcriptome elucidate lungworm biology and support future intervention.</title>
        <authorList>
            <person name="McNulty S.N."/>
            <person name="Strube C."/>
            <person name="Rosa B.A."/>
            <person name="Martin J.C."/>
            <person name="Tyagi R."/>
            <person name="Choi Y.J."/>
            <person name="Wang Q."/>
            <person name="Hallsworth Pepin K."/>
            <person name="Zhang X."/>
            <person name="Ozersky P."/>
            <person name="Wilson R.K."/>
            <person name="Sternberg P.W."/>
            <person name="Gasser R.B."/>
            <person name="Mitreva M."/>
        </authorList>
    </citation>
    <scope>NUCLEOTIDE SEQUENCE [LARGE SCALE GENOMIC DNA]</scope>
    <source>
        <strain evidence="3">HannoverDv2000</strain>
    </source>
</reference>
<gene>
    <name evidence="2" type="ORF">DICVIV_03901</name>
</gene>
<dbReference type="STRING" id="29172.A0A0D8Y1N0"/>
<dbReference type="AlphaFoldDB" id="A0A0D8Y1N0"/>
<dbReference type="PANTHER" id="PTHR47836">
    <property type="entry name" value="PROTEIN CBG09520-RELATED"/>
    <property type="match status" value="1"/>
</dbReference>
<dbReference type="SUPFAM" id="SSF53955">
    <property type="entry name" value="Lysozyme-like"/>
    <property type="match status" value="1"/>
</dbReference>
<proteinExistence type="predicted"/>
<accession>A0A0D8Y1N0</accession>
<dbReference type="CDD" id="cd00325">
    <property type="entry name" value="chitinase_GH19"/>
    <property type="match status" value="1"/>
</dbReference>